<dbReference type="Pfam" id="PF00406">
    <property type="entry name" value="ADK"/>
    <property type="match status" value="1"/>
</dbReference>
<dbReference type="GeneID" id="20806654"/>
<protein>
    <recommendedName>
        <fullName evidence="2">Calponin-homology (CH) domain-containing protein</fullName>
    </recommendedName>
</protein>
<dbReference type="PROSITE" id="PS50021">
    <property type="entry name" value="CH"/>
    <property type="match status" value="1"/>
</dbReference>
<proteinExistence type="predicted"/>
<feature type="region of interest" description="Disordered" evidence="1">
    <location>
        <begin position="1509"/>
        <end position="1540"/>
    </location>
</feature>
<dbReference type="Pfam" id="PF22946">
    <property type="entry name" value="SPEF2_D5"/>
    <property type="match status" value="1"/>
</dbReference>
<dbReference type="EMBL" id="KI913121">
    <property type="protein sequence ID" value="ETV82884.1"/>
    <property type="molecule type" value="Genomic_DNA"/>
</dbReference>
<feature type="compositionally biased region" description="Low complexity" evidence="1">
    <location>
        <begin position="1224"/>
        <end position="1233"/>
    </location>
</feature>
<dbReference type="InterPro" id="IPR027417">
    <property type="entry name" value="P-loop_NTPase"/>
</dbReference>
<dbReference type="GO" id="GO:0005737">
    <property type="term" value="C:cytoplasm"/>
    <property type="evidence" value="ECO:0007669"/>
    <property type="project" value="UniProtKB-ARBA"/>
</dbReference>
<feature type="compositionally biased region" description="Basic and acidic residues" evidence="1">
    <location>
        <begin position="1235"/>
        <end position="1256"/>
    </location>
</feature>
<accession>W4GV21</accession>
<dbReference type="PANTHER" id="PTHR14919:SF0">
    <property type="entry name" value="SPERM FLAGELLAR PROTEIN 2"/>
    <property type="match status" value="1"/>
</dbReference>
<dbReference type="InterPro" id="IPR001715">
    <property type="entry name" value="CH_dom"/>
</dbReference>
<dbReference type="Gene3D" id="1.10.418.10">
    <property type="entry name" value="Calponin-like domain"/>
    <property type="match status" value="1"/>
</dbReference>
<dbReference type="STRING" id="112090.W4GV21"/>
<feature type="compositionally biased region" description="Low complexity" evidence="1">
    <location>
        <begin position="552"/>
        <end position="564"/>
    </location>
</feature>
<feature type="domain" description="Calponin-homology (CH)" evidence="2">
    <location>
        <begin position="1"/>
        <end position="103"/>
    </location>
</feature>
<dbReference type="InterPro" id="IPR054517">
    <property type="entry name" value="SPEF2_D5"/>
</dbReference>
<dbReference type="SUPFAM" id="SSF52540">
    <property type="entry name" value="P-loop containing nucleoside triphosphate hydrolases"/>
    <property type="match status" value="1"/>
</dbReference>
<reference evidence="3" key="1">
    <citation type="submission" date="2013-12" db="EMBL/GenBank/DDBJ databases">
        <title>The Genome Sequence of Aphanomyces astaci APO3.</title>
        <authorList>
            <consortium name="The Broad Institute Genomics Platform"/>
            <person name="Russ C."/>
            <person name="Tyler B."/>
            <person name="van West P."/>
            <person name="Dieguez-Uribeondo J."/>
            <person name="Young S.K."/>
            <person name="Zeng Q."/>
            <person name="Gargeya S."/>
            <person name="Fitzgerald M."/>
            <person name="Abouelleil A."/>
            <person name="Alvarado L."/>
            <person name="Chapman S.B."/>
            <person name="Gainer-Dewar J."/>
            <person name="Goldberg J."/>
            <person name="Griggs A."/>
            <person name="Gujja S."/>
            <person name="Hansen M."/>
            <person name="Howarth C."/>
            <person name="Imamovic A."/>
            <person name="Ireland A."/>
            <person name="Larimer J."/>
            <person name="McCowan C."/>
            <person name="Murphy C."/>
            <person name="Pearson M."/>
            <person name="Poon T.W."/>
            <person name="Priest M."/>
            <person name="Roberts A."/>
            <person name="Saif S."/>
            <person name="Shea T."/>
            <person name="Sykes S."/>
            <person name="Wortman J."/>
            <person name="Nusbaum C."/>
            <person name="Birren B."/>
        </authorList>
    </citation>
    <scope>NUCLEOTIDE SEQUENCE [LARGE SCALE GENOMIC DNA]</scope>
    <source>
        <strain evidence="3">APO3</strain>
    </source>
</reference>
<dbReference type="PANTHER" id="PTHR14919">
    <property type="entry name" value="KPL2-RELATED"/>
    <property type="match status" value="1"/>
</dbReference>
<feature type="region of interest" description="Disordered" evidence="1">
    <location>
        <begin position="552"/>
        <end position="572"/>
    </location>
</feature>
<evidence type="ECO:0000259" key="2">
    <source>
        <dbReference type="PROSITE" id="PS50021"/>
    </source>
</evidence>
<feature type="compositionally biased region" description="Polar residues" evidence="1">
    <location>
        <begin position="314"/>
        <end position="329"/>
    </location>
</feature>
<dbReference type="RefSeq" id="XP_009827555.1">
    <property type="nucleotide sequence ID" value="XM_009829253.1"/>
</dbReference>
<dbReference type="OrthoDB" id="62528at2759"/>
<dbReference type="Pfam" id="PF06294">
    <property type="entry name" value="CH_2"/>
    <property type="match status" value="1"/>
</dbReference>
<organism evidence="3">
    <name type="scientific">Aphanomyces astaci</name>
    <name type="common">Crayfish plague agent</name>
    <dbReference type="NCBI Taxonomy" id="112090"/>
    <lineage>
        <taxon>Eukaryota</taxon>
        <taxon>Sar</taxon>
        <taxon>Stramenopiles</taxon>
        <taxon>Oomycota</taxon>
        <taxon>Saprolegniomycetes</taxon>
        <taxon>Saprolegniales</taxon>
        <taxon>Verrucalvaceae</taxon>
        <taxon>Aphanomyces</taxon>
    </lineage>
</organism>
<dbReference type="VEuPathDB" id="FungiDB:H257_04658"/>
<name>W4GV21_APHAT</name>
<dbReference type="InterPro" id="IPR036872">
    <property type="entry name" value="CH_dom_sf"/>
</dbReference>
<gene>
    <name evidence="3" type="ORF">H257_04658</name>
</gene>
<feature type="region of interest" description="Disordered" evidence="1">
    <location>
        <begin position="314"/>
        <end position="336"/>
    </location>
</feature>
<dbReference type="Gene3D" id="3.40.50.300">
    <property type="entry name" value="P-loop containing nucleotide triphosphate hydrolases"/>
    <property type="match status" value="1"/>
</dbReference>
<dbReference type="InterPro" id="IPR010441">
    <property type="entry name" value="CH_2"/>
</dbReference>
<sequence>MSSLLLKWLNDDLQLSQYIECFESDFASGYLLGEILHRSNQQHNFTDFVPTETSDAKIVNFSLLEPTIRSLGIKFDAVTATNVMNQQAGVAAKLLYQIKAAVERVRRSGTVSSRPHAIGGVLPIHNIPSRLPKHSYEEGQHRSFEHTIRVHVKAVEVLAQEKAARAAQVATTAAIAQAKADDIEALAATRQQRLHLTKIQREFTQSANEGETEAWTAAQTKRVEREQRKARYDTFVAQRQAAKRVRDEEAARTQVESGIGTFEGTHFAKPDDTTTKRRTKCLPKQISIGYGVRSLSSVYAKIDVAVPDTLPASRQYSQTNDDQPSSKQPQHVDVARQKRLQRELRCDLAVKRRAKFVKQSDTRQRQRAETLDLHSLETALLRPTTSELAVEATRRNVLTYMDVVVANREYREGKYAKRRKRDELEAITRDASAYGMIHHRYTDAVLAQNERYDRLSGAMDAATSKRHQVFCSEVLDRVLDLVHEAATYRTTSTWIAPADEFIPDTVWQEFKAFFVNATDAEFPQWHSPSFHALLDGHEYSNHVDSTRTTATASLAPTLPTPDTSVTSGGGPPFSRGPLVASQVLGEVIKYVRVITDPLPSPPKRPELPPFALKIVLLGKPFSGRKTLSKRLCATYNLAPLSVHTLLDSAITQQTELGKRVKNLLQDGKAVPNDVYIALLHDALVALGSATPVVQGWVLEDFVCDVDEARDLERLLSGVVPGELPRTASDRASSLAPGQPDAPLPSTFFQGKSGLDMVFMLPIQRTTLYRHCLGKLIDPVTHAQFHIRSNPPPENSTMRYRLQLWSDGIIAPENLSLHAQSHDTTEAGILAWFRQYGTLRHVDSKCSDFASTICDHVDHFLTDAAAARHQADRLVELAAAMALGAEEFRTRTLATLDAAIGAAQAEDATATASLKAAEDAKAKKDELAPLKAAADTAKGALDHAVAAATTFLSKASRPTTSSVASPSVAAVEPLAEYVATLWATTERTYETVLQRCFAGFRRVRMLASSHRVQIVSSFCSFVRRVDTRQSVVDSFQADFNAVIEDMRFDVATQAELHVRTDTLQDALLSLIEAKGADTAAELGRMLLADGWKDVLTQSVVLLGQTCLQAEVDRYFASVAIIADAIQGHELGLGKPLDAVADGTPASSGDAAAAMLPPLLFTKEAHVEDEKEAKKPAKKAAVAVVEVDVAVTPEHDLAILTQNALDACKKLSARFVKPDDKASDLTAAPPGATATLKDAKDTKGHNVKSKGDLHHDKSGGGLPPSFKETAGSANAVRALAFELVLVQTRIQAIGALTSAALGNIQDGMVALELDLRHMLTARLERERSAVQSLVAGVRHAVEMHRALPHRLLVHTEVLDRYPPQRQEDQDTDVRLVKSARIIEAPPVSPYPIVEYLDMVYLSTTQLNALVSSLRDVAVETTGRADFVPRPVFVEVFTRLASTSSGLPPAWSLMHAPQYMEMASYFDRKDSGLIKLFPNVMHTFQAKHKVDELLAAMGFDAKATTPTTRIASNVIPDDEPPTAAPQETPDPTALLDSLEQVTT</sequence>
<evidence type="ECO:0000256" key="1">
    <source>
        <dbReference type="SAM" id="MobiDB-lite"/>
    </source>
</evidence>
<feature type="region of interest" description="Disordered" evidence="1">
    <location>
        <begin position="1218"/>
        <end position="1263"/>
    </location>
</feature>
<dbReference type="InterPro" id="IPR052634">
    <property type="entry name" value="Sperm_flagellar-bone_growth"/>
</dbReference>
<evidence type="ECO:0000313" key="3">
    <source>
        <dbReference type="EMBL" id="ETV82884.1"/>
    </source>
</evidence>